<dbReference type="EMBL" id="MZ130497">
    <property type="protein sequence ID" value="QWM91184.1"/>
    <property type="molecule type" value="Genomic_DNA"/>
</dbReference>
<keyword evidence="2" id="KW-1185">Reference proteome</keyword>
<evidence type="ECO:0000313" key="2">
    <source>
        <dbReference type="Proteomes" id="UP000828009"/>
    </source>
</evidence>
<reference evidence="1 2" key="1">
    <citation type="submission" date="2021-04" db="EMBL/GenBank/DDBJ databases">
        <authorList>
            <person name="Shkoporov A.N."/>
            <person name="Stockdale S.R."/>
            <person name="Guerin E."/>
            <person name="Ross R.P."/>
            <person name="Hill C."/>
        </authorList>
    </citation>
    <scope>NUCLEOTIDE SEQUENCE [LARGE SCALE GENOMIC DNA]</scope>
    <source>
        <strain evidence="2">cr29_1</strain>
    </source>
</reference>
<name>A0AAE7RZQ6_9CAUD</name>
<protein>
    <submittedName>
        <fullName evidence="1">Uncharacterized protein</fullName>
    </submittedName>
</protein>
<dbReference type="RefSeq" id="YP_010510124.1">
    <property type="nucleotide sequence ID" value="NC_067215.1"/>
</dbReference>
<accession>A0AAE7RZQ6</accession>
<sequence length="71" mass="8422">MKKSIRKTSGTRNRYKPGQLVTINHHVFRIVKKYVCMNECLCCFDRNYEKFDFCMELPIGLSIKPIKKHKG</sequence>
<dbReference type="Proteomes" id="UP000828009">
    <property type="component" value="Segment"/>
</dbReference>
<gene>
    <name evidence="1" type="primary">gp_76911</name>
</gene>
<evidence type="ECO:0000313" key="1">
    <source>
        <dbReference type="EMBL" id="QWM91184.1"/>
    </source>
</evidence>
<organism evidence="1 2">
    <name type="scientific">uncultured phage cr29_1</name>
    <dbReference type="NCBI Taxonomy" id="2986418"/>
    <lineage>
        <taxon>Viruses</taxon>
        <taxon>Duplodnaviria</taxon>
        <taxon>Heunggongvirae</taxon>
        <taxon>Uroviricota</taxon>
        <taxon>Caudoviricetes</taxon>
        <taxon>Crassvirales</taxon>
        <taxon>Suoliviridae</taxon>
        <taxon>Oafivirinae</taxon>
        <taxon>Burzaovirus</taxon>
        <taxon>Burzaovirus intestinihominis</taxon>
    </lineage>
</organism>
<dbReference type="KEGG" id="vg:75687634"/>
<proteinExistence type="predicted"/>
<dbReference type="GeneID" id="75687634"/>